<protein>
    <submittedName>
        <fullName evidence="3">ParB-like nuclease</fullName>
    </submittedName>
</protein>
<evidence type="ECO:0000313" key="3">
    <source>
        <dbReference type="EMBL" id="AEA58709.1"/>
    </source>
</evidence>
<dbReference type="InterPro" id="IPR050336">
    <property type="entry name" value="Chromosome_partition/occlusion"/>
</dbReference>
<evidence type="ECO:0000313" key="4">
    <source>
        <dbReference type="Proteomes" id="UP000008316"/>
    </source>
</evidence>
<dbReference type="Gene3D" id="1.10.10.2830">
    <property type="match status" value="1"/>
</dbReference>
<organism evidence="3 4">
    <name type="scientific">Burkholderia gladioli (strain BSR3)</name>
    <dbReference type="NCBI Taxonomy" id="999541"/>
    <lineage>
        <taxon>Bacteria</taxon>
        <taxon>Pseudomonadati</taxon>
        <taxon>Pseudomonadota</taxon>
        <taxon>Betaproteobacteria</taxon>
        <taxon>Burkholderiales</taxon>
        <taxon>Burkholderiaceae</taxon>
        <taxon>Burkholderia</taxon>
    </lineage>
</organism>
<dbReference type="STRING" id="999541.bgla_1g00040"/>
<dbReference type="RefSeq" id="WP_013696091.1">
    <property type="nucleotide sequence ID" value="NC_015381.1"/>
</dbReference>
<dbReference type="Pfam" id="PF07506">
    <property type="entry name" value="RepB"/>
    <property type="match status" value="1"/>
</dbReference>
<dbReference type="PANTHER" id="PTHR33375:SF1">
    <property type="entry name" value="CHROMOSOME-PARTITIONING PROTEIN PARB-RELATED"/>
    <property type="match status" value="1"/>
</dbReference>
<feature type="domain" description="ParB-like N-terminal" evidence="2">
    <location>
        <begin position="13"/>
        <end position="103"/>
    </location>
</feature>
<dbReference type="InterPro" id="IPR003115">
    <property type="entry name" value="ParB_N"/>
</dbReference>
<evidence type="ECO:0000256" key="1">
    <source>
        <dbReference type="SAM" id="Coils"/>
    </source>
</evidence>
<dbReference type="InterPro" id="IPR036086">
    <property type="entry name" value="ParB/Sulfiredoxin_sf"/>
</dbReference>
<dbReference type="eggNOG" id="COG1475">
    <property type="taxonomic scope" value="Bacteria"/>
</dbReference>
<feature type="coiled-coil region" evidence="1">
    <location>
        <begin position="216"/>
        <end position="243"/>
    </location>
</feature>
<dbReference type="KEGG" id="bgd:bgla_1g00040"/>
<accession>F2LGJ9</accession>
<reference evidence="3 4" key="1">
    <citation type="journal article" date="2011" name="J. Bacteriol.">
        <title>Complete genome sequence of Burkholderia gladioli BSR3.</title>
        <authorList>
            <person name="Seo Y.S."/>
            <person name="Lim J."/>
            <person name="Choi B.S."/>
            <person name="Kim H."/>
            <person name="Goo E."/>
            <person name="Lee B."/>
            <person name="Lim J.S."/>
            <person name="Choi I.Y."/>
            <person name="Moon J.S."/>
            <person name="Kim J."/>
            <person name="Hwang I."/>
        </authorList>
    </citation>
    <scope>NUCLEOTIDE SEQUENCE [LARGE SCALE GENOMIC DNA]</scope>
    <source>
        <strain evidence="3 4">BSR3</strain>
    </source>
</reference>
<name>F2LGJ9_BURGS</name>
<dbReference type="GO" id="GO:0007059">
    <property type="term" value="P:chromosome segregation"/>
    <property type="evidence" value="ECO:0007669"/>
    <property type="project" value="TreeGrafter"/>
</dbReference>
<dbReference type="SMART" id="SM00470">
    <property type="entry name" value="ParB"/>
    <property type="match status" value="1"/>
</dbReference>
<dbReference type="SUPFAM" id="SSF109709">
    <property type="entry name" value="KorB DNA-binding domain-like"/>
    <property type="match status" value="1"/>
</dbReference>
<dbReference type="GO" id="GO:0005694">
    <property type="term" value="C:chromosome"/>
    <property type="evidence" value="ECO:0007669"/>
    <property type="project" value="TreeGrafter"/>
</dbReference>
<evidence type="ECO:0000259" key="2">
    <source>
        <dbReference type="SMART" id="SM00470"/>
    </source>
</evidence>
<dbReference type="HOGENOM" id="CLU_080416_0_0_4"/>
<sequence length="299" mass="33463">MSTVQRAFEGEFVELPVEMIRVFDPVPRRALMSPKFGSIKSSIAALGVIEPLAVFPCADRSGQYDLLDGRLRLEALKKLGRATAPCMVSTDDEGFTFNRHLNRLSSVQEHKMIRATIEKGASVELLGEVLSMNVKAIRERVSLLDGIAPEAVSLLKSRQVPTKVFKLLRRMKPYRQIEAAEMMVAANKFTISYAEMILMTTRPDGLSEPDKPKKKAEISAADLARMEAEMDRLRQDCQVVATEVCDNMLALIVAKGYMTRLLRNENIQGHLRRYHGDLLETLVATMDAIASDHRASEQE</sequence>
<dbReference type="PANTHER" id="PTHR33375">
    <property type="entry name" value="CHROMOSOME-PARTITIONING PROTEIN PARB-RELATED"/>
    <property type="match status" value="1"/>
</dbReference>
<dbReference type="SUPFAM" id="SSF110849">
    <property type="entry name" value="ParB/Sulfiredoxin"/>
    <property type="match status" value="1"/>
</dbReference>
<dbReference type="Gene3D" id="3.90.1530.30">
    <property type="match status" value="1"/>
</dbReference>
<dbReference type="Pfam" id="PF02195">
    <property type="entry name" value="ParB_N"/>
    <property type="match status" value="1"/>
</dbReference>
<dbReference type="EMBL" id="CP002599">
    <property type="protein sequence ID" value="AEA58709.1"/>
    <property type="molecule type" value="Genomic_DNA"/>
</dbReference>
<keyword evidence="1" id="KW-0175">Coiled coil</keyword>
<dbReference type="InterPro" id="IPR011111">
    <property type="entry name" value="Plasmid_RepB"/>
</dbReference>
<keyword evidence="4" id="KW-1185">Reference proteome</keyword>
<dbReference type="Proteomes" id="UP000008316">
    <property type="component" value="Chromosome 1"/>
</dbReference>
<dbReference type="AlphaFoldDB" id="F2LGJ9"/>
<gene>
    <name evidence="3" type="ordered locus">bgla_1g00040</name>
</gene>
<proteinExistence type="predicted"/>